<feature type="domain" description="Fibronectin type III-like" evidence="5">
    <location>
        <begin position="679"/>
        <end position="746"/>
    </location>
</feature>
<dbReference type="OrthoDB" id="9805821at2"/>
<dbReference type="InterPro" id="IPR036881">
    <property type="entry name" value="Glyco_hydro_3_C_sf"/>
</dbReference>
<name>A0A419W5I1_9BACT</name>
<dbReference type="PROSITE" id="PS00775">
    <property type="entry name" value="GLYCOSYL_HYDROL_F3"/>
    <property type="match status" value="1"/>
</dbReference>
<dbReference type="RefSeq" id="WP_120272089.1">
    <property type="nucleotide sequence ID" value="NZ_RAPN01000001.1"/>
</dbReference>
<dbReference type="InterPro" id="IPR026891">
    <property type="entry name" value="Fn3-like"/>
</dbReference>
<dbReference type="InterPro" id="IPR036962">
    <property type="entry name" value="Glyco_hydro_3_N_sf"/>
</dbReference>
<dbReference type="GO" id="GO:0005975">
    <property type="term" value="P:carbohydrate metabolic process"/>
    <property type="evidence" value="ECO:0007669"/>
    <property type="project" value="InterPro"/>
</dbReference>
<dbReference type="InterPro" id="IPR001764">
    <property type="entry name" value="Glyco_hydro_3_N"/>
</dbReference>
<accession>A0A419W5I1</accession>
<keyword evidence="4" id="KW-0326">Glycosidase</keyword>
<dbReference type="InterPro" id="IPR050288">
    <property type="entry name" value="Cellulose_deg_GH3"/>
</dbReference>
<dbReference type="Pfam" id="PF01915">
    <property type="entry name" value="Glyco_hydro_3_C"/>
    <property type="match status" value="1"/>
</dbReference>
<dbReference type="Pfam" id="PF14310">
    <property type="entry name" value="Fn3-like"/>
    <property type="match status" value="1"/>
</dbReference>
<dbReference type="GO" id="GO:0004553">
    <property type="term" value="F:hydrolase activity, hydrolyzing O-glycosyl compounds"/>
    <property type="evidence" value="ECO:0007669"/>
    <property type="project" value="InterPro"/>
</dbReference>
<organism evidence="6 7">
    <name type="scientific">Mangrovibacterium diazotrophicum</name>
    <dbReference type="NCBI Taxonomy" id="1261403"/>
    <lineage>
        <taxon>Bacteria</taxon>
        <taxon>Pseudomonadati</taxon>
        <taxon>Bacteroidota</taxon>
        <taxon>Bacteroidia</taxon>
        <taxon>Marinilabiliales</taxon>
        <taxon>Prolixibacteraceae</taxon>
        <taxon>Mangrovibacterium</taxon>
    </lineage>
</organism>
<dbReference type="EMBL" id="RAPN01000001">
    <property type="protein sequence ID" value="RKD90707.1"/>
    <property type="molecule type" value="Genomic_DNA"/>
</dbReference>
<evidence type="ECO:0000313" key="7">
    <source>
        <dbReference type="Proteomes" id="UP000283387"/>
    </source>
</evidence>
<dbReference type="InterPro" id="IPR013783">
    <property type="entry name" value="Ig-like_fold"/>
</dbReference>
<evidence type="ECO:0000259" key="5">
    <source>
        <dbReference type="SMART" id="SM01217"/>
    </source>
</evidence>
<dbReference type="SUPFAM" id="SSF52279">
    <property type="entry name" value="Beta-D-glucan exohydrolase, C-terminal domain"/>
    <property type="match status" value="1"/>
</dbReference>
<dbReference type="SUPFAM" id="SSF51445">
    <property type="entry name" value="(Trans)glycosidases"/>
    <property type="match status" value="1"/>
</dbReference>
<dbReference type="PANTHER" id="PTHR42715">
    <property type="entry name" value="BETA-GLUCOSIDASE"/>
    <property type="match status" value="1"/>
</dbReference>
<keyword evidence="3" id="KW-0119">Carbohydrate metabolism</keyword>
<dbReference type="Gene3D" id="2.60.40.10">
    <property type="entry name" value="Immunoglobulins"/>
    <property type="match status" value="1"/>
</dbReference>
<dbReference type="InterPro" id="IPR017853">
    <property type="entry name" value="GH"/>
</dbReference>
<dbReference type="AlphaFoldDB" id="A0A419W5I1"/>
<dbReference type="SMART" id="SM01217">
    <property type="entry name" value="Fn3_like"/>
    <property type="match status" value="1"/>
</dbReference>
<evidence type="ECO:0000256" key="3">
    <source>
        <dbReference type="ARBA" id="ARBA00023277"/>
    </source>
</evidence>
<evidence type="ECO:0000256" key="2">
    <source>
        <dbReference type="ARBA" id="ARBA00022801"/>
    </source>
</evidence>
<dbReference type="InterPro" id="IPR002772">
    <property type="entry name" value="Glyco_hydro_3_C"/>
</dbReference>
<proteinExistence type="inferred from homology"/>
<dbReference type="Pfam" id="PF00933">
    <property type="entry name" value="Glyco_hydro_3"/>
    <property type="match status" value="1"/>
</dbReference>
<dbReference type="PRINTS" id="PR00133">
    <property type="entry name" value="GLHYDRLASE3"/>
</dbReference>
<dbReference type="PANTHER" id="PTHR42715:SF10">
    <property type="entry name" value="BETA-GLUCOSIDASE"/>
    <property type="match status" value="1"/>
</dbReference>
<protein>
    <submittedName>
        <fullName evidence="6">Beta-glucosidase</fullName>
    </submittedName>
</protein>
<gene>
    <name evidence="6" type="ORF">BC643_1050</name>
</gene>
<keyword evidence="7" id="KW-1185">Reference proteome</keyword>
<dbReference type="Proteomes" id="UP000283387">
    <property type="component" value="Unassembled WGS sequence"/>
</dbReference>
<dbReference type="PROSITE" id="PS51257">
    <property type="entry name" value="PROKAR_LIPOPROTEIN"/>
    <property type="match status" value="1"/>
</dbReference>
<dbReference type="Gene3D" id="3.20.20.300">
    <property type="entry name" value="Glycoside hydrolase, family 3, N-terminal domain"/>
    <property type="match status" value="1"/>
</dbReference>
<dbReference type="Gene3D" id="3.40.50.1700">
    <property type="entry name" value="Glycoside hydrolase family 3 C-terminal domain"/>
    <property type="match status" value="1"/>
</dbReference>
<sequence length="763" mass="83172">MKQITNKLNTLRTIGLAGIAAMLVSCSPSGQNIRLGKSTNQEVIAAMTLEEKAQLLVGDDPGFPRGYPSGFGGADTLFDSQPPVVGQTKKLVPGAAGTTFAIPRLGIPAIVLADGPAGVRIDPMRPDTTKTFYATAFPIESLLACSWDTNLVRQVGVCMGTEAKEYGVDILLGPALNIHRNPLGGRNFEYYSEDPVVSGEMAAAMVNGVQSVGVGTSIKHFAANNNETNRMSINAEIDEKTLHEIYLKGFEIAVKKSNPWTVMSAYNKIKGVYCSENPVLLDSILRKDWGFTGFVMTDWFAGRDRIQQVKAGNDLQMPGSKYIAEQIAEAVQNGDLDEAVVDRNIDRILNIIKQTPRFNGYDYSDNPDLKAHAKIAAQAATDGMVLLKNNRNTLPLGKAISKIAAFGIASFETISRGTGSGNVNSAYTVSIKQGLEKSGYGIPAEFEKAYAEHVQAEKERIGEKKSYFDPDIMLQEKNWSEAELKQFAAECDLALFTISRTSGEFADRKVADDFQLTDIEQQMIRKLSKAFHAQGKKLVVVLNIGGVIETASWKNEADAIVLAWQPGQEAGTAIAQILSGDVTPSGKLTMTFPVKYGDVPSSNFFPDPSTNPQQTDYTEGTAVGYRYYRGADVATSYEFGFGLSYNDFTYNNLSVDSLPDHKFQIELSVTNTGVNNGKEVVQLYLKSKDSRMIQLKHFAKTALLKPGESETLKFEVTAQDLAEYDPGQKAWSAEPGTYDVLIGASSQDIRLRTAIELGKQVIF</sequence>
<reference evidence="6 7" key="1">
    <citation type="submission" date="2018-09" db="EMBL/GenBank/DDBJ databases">
        <title>Genomic Encyclopedia of Archaeal and Bacterial Type Strains, Phase II (KMG-II): from individual species to whole genera.</title>
        <authorList>
            <person name="Goeker M."/>
        </authorList>
    </citation>
    <scope>NUCLEOTIDE SEQUENCE [LARGE SCALE GENOMIC DNA]</scope>
    <source>
        <strain evidence="6 7">DSM 27148</strain>
    </source>
</reference>
<evidence type="ECO:0000313" key="6">
    <source>
        <dbReference type="EMBL" id="RKD90707.1"/>
    </source>
</evidence>
<comment type="caution">
    <text evidence="6">The sequence shown here is derived from an EMBL/GenBank/DDBJ whole genome shotgun (WGS) entry which is preliminary data.</text>
</comment>
<evidence type="ECO:0000256" key="1">
    <source>
        <dbReference type="ARBA" id="ARBA00005336"/>
    </source>
</evidence>
<dbReference type="InterPro" id="IPR019800">
    <property type="entry name" value="Glyco_hydro_3_AS"/>
</dbReference>
<evidence type="ECO:0000256" key="4">
    <source>
        <dbReference type="RuleBase" id="RU361161"/>
    </source>
</evidence>
<comment type="similarity">
    <text evidence="1 4">Belongs to the glycosyl hydrolase 3 family.</text>
</comment>
<keyword evidence="2 4" id="KW-0378">Hydrolase</keyword>